<dbReference type="Proteomes" id="UP000199088">
    <property type="component" value="Unassembled WGS sequence"/>
</dbReference>
<proteinExistence type="predicted"/>
<dbReference type="RefSeq" id="WP_091241320.1">
    <property type="nucleotide sequence ID" value="NZ_FNIR01000003.1"/>
</dbReference>
<accession>A0A1H0G6W6</accession>
<reference evidence="3" key="1">
    <citation type="submission" date="2016-10" db="EMBL/GenBank/DDBJ databases">
        <authorList>
            <person name="Varghese N."/>
            <person name="Submissions S."/>
        </authorList>
    </citation>
    <scope>NUCLEOTIDE SEQUENCE [LARGE SCALE GENOMIC DNA]</scope>
    <source>
        <strain evidence="3">DSM 45843</strain>
    </source>
</reference>
<keyword evidence="3" id="KW-1185">Reference proteome</keyword>
<dbReference type="AlphaFoldDB" id="A0A1H0G6W6"/>
<name>A0A1H0G6W6_9ACTN</name>
<feature type="compositionally biased region" description="Basic and acidic residues" evidence="1">
    <location>
        <begin position="99"/>
        <end position="115"/>
    </location>
</feature>
<evidence type="ECO:0000256" key="1">
    <source>
        <dbReference type="SAM" id="MobiDB-lite"/>
    </source>
</evidence>
<organism evidence="2 3">
    <name type="scientific">Klenkia soli</name>
    <dbReference type="NCBI Taxonomy" id="1052260"/>
    <lineage>
        <taxon>Bacteria</taxon>
        <taxon>Bacillati</taxon>
        <taxon>Actinomycetota</taxon>
        <taxon>Actinomycetes</taxon>
        <taxon>Geodermatophilales</taxon>
        <taxon>Geodermatophilaceae</taxon>
        <taxon>Klenkia</taxon>
    </lineage>
</organism>
<sequence length="122" mass="13908">MTTAQETLLNALGEELNVWVFIRDRLRTHQYEMRWTRPWTLARLAAMYGVHVAERELKSCEQRIREHYDAVRQTVEGSPDIDVAQIVVSDDSTTADSIADQRSDGTVDVSRDAPGHTRSTHV</sequence>
<gene>
    <name evidence="2" type="ORF">SAMN05660199_01157</name>
</gene>
<evidence type="ECO:0000313" key="2">
    <source>
        <dbReference type="EMBL" id="SDO02628.1"/>
    </source>
</evidence>
<feature type="region of interest" description="Disordered" evidence="1">
    <location>
        <begin position="92"/>
        <end position="122"/>
    </location>
</feature>
<protein>
    <submittedName>
        <fullName evidence="2">Uncharacterized protein</fullName>
    </submittedName>
</protein>
<evidence type="ECO:0000313" key="3">
    <source>
        <dbReference type="Proteomes" id="UP000199088"/>
    </source>
</evidence>
<dbReference type="STRING" id="1052260.SAMN05660199_01157"/>
<dbReference type="EMBL" id="FNIR01000003">
    <property type="protein sequence ID" value="SDO02628.1"/>
    <property type="molecule type" value="Genomic_DNA"/>
</dbReference>